<keyword evidence="1" id="KW-0547">Nucleotide-binding</keyword>
<dbReference type="InterPro" id="IPR036388">
    <property type="entry name" value="WH-like_DNA-bd_sf"/>
</dbReference>
<evidence type="ECO:0000256" key="1">
    <source>
        <dbReference type="ARBA" id="ARBA00022741"/>
    </source>
</evidence>
<dbReference type="SMART" id="SM00421">
    <property type="entry name" value="HTH_LUXR"/>
    <property type="match status" value="1"/>
</dbReference>
<dbReference type="SUPFAM" id="SSF52540">
    <property type="entry name" value="P-loop containing nucleoside triphosphate hydrolases"/>
    <property type="match status" value="1"/>
</dbReference>
<feature type="compositionally biased region" description="Polar residues" evidence="3">
    <location>
        <begin position="23"/>
        <end position="32"/>
    </location>
</feature>
<feature type="domain" description="HTH luxR-type" evidence="4">
    <location>
        <begin position="888"/>
        <end position="953"/>
    </location>
</feature>
<dbReference type="CDD" id="cd06170">
    <property type="entry name" value="LuxR_C_like"/>
    <property type="match status" value="1"/>
</dbReference>
<dbReference type="PROSITE" id="PS50043">
    <property type="entry name" value="HTH_LUXR_2"/>
    <property type="match status" value="1"/>
</dbReference>
<dbReference type="InterPro" id="IPR016032">
    <property type="entry name" value="Sig_transdc_resp-reg_C-effctor"/>
</dbReference>
<dbReference type="OrthoDB" id="3691954at2"/>
<dbReference type="SUPFAM" id="SSF46894">
    <property type="entry name" value="C-terminal effector domain of the bipartite response regulators"/>
    <property type="match status" value="1"/>
</dbReference>
<feature type="region of interest" description="Disordered" evidence="3">
    <location>
        <begin position="1"/>
        <end position="32"/>
    </location>
</feature>
<accession>A0A1X7IU60</accession>
<evidence type="ECO:0000259" key="4">
    <source>
        <dbReference type="PROSITE" id="PS50043"/>
    </source>
</evidence>
<dbReference type="PRINTS" id="PR00038">
    <property type="entry name" value="HTHLUXR"/>
</dbReference>
<evidence type="ECO:0000313" key="6">
    <source>
        <dbReference type="Proteomes" id="UP000193244"/>
    </source>
</evidence>
<dbReference type="Gene3D" id="1.10.10.10">
    <property type="entry name" value="Winged helix-like DNA-binding domain superfamily/Winged helix DNA-binding domain"/>
    <property type="match status" value="1"/>
</dbReference>
<dbReference type="GO" id="GO:0003677">
    <property type="term" value="F:DNA binding"/>
    <property type="evidence" value="ECO:0007669"/>
    <property type="project" value="InterPro"/>
</dbReference>
<dbReference type="Proteomes" id="UP000193244">
    <property type="component" value="Unassembled WGS sequence"/>
</dbReference>
<dbReference type="PANTHER" id="PTHR16305">
    <property type="entry name" value="TESTICULAR SOLUBLE ADENYLYL CYCLASE"/>
    <property type="match status" value="1"/>
</dbReference>
<dbReference type="PANTHER" id="PTHR16305:SF35">
    <property type="entry name" value="TRANSCRIPTIONAL ACTIVATOR DOMAIN"/>
    <property type="match status" value="1"/>
</dbReference>
<organism evidence="5 6">
    <name type="scientific">Agreia pratensis</name>
    <dbReference type="NCBI Taxonomy" id="150121"/>
    <lineage>
        <taxon>Bacteria</taxon>
        <taxon>Bacillati</taxon>
        <taxon>Actinomycetota</taxon>
        <taxon>Actinomycetes</taxon>
        <taxon>Micrococcales</taxon>
        <taxon>Microbacteriaceae</taxon>
        <taxon>Agreia</taxon>
    </lineage>
</organism>
<dbReference type="GO" id="GO:0005524">
    <property type="term" value="F:ATP binding"/>
    <property type="evidence" value="ECO:0007669"/>
    <property type="project" value="UniProtKB-KW"/>
</dbReference>
<dbReference type="Pfam" id="PF00196">
    <property type="entry name" value="GerE"/>
    <property type="match status" value="1"/>
</dbReference>
<dbReference type="InterPro" id="IPR027417">
    <property type="entry name" value="P-loop_NTPase"/>
</dbReference>
<dbReference type="GO" id="GO:0006355">
    <property type="term" value="P:regulation of DNA-templated transcription"/>
    <property type="evidence" value="ECO:0007669"/>
    <property type="project" value="InterPro"/>
</dbReference>
<evidence type="ECO:0000256" key="3">
    <source>
        <dbReference type="SAM" id="MobiDB-lite"/>
    </source>
</evidence>
<dbReference type="Gene3D" id="3.40.50.300">
    <property type="entry name" value="P-loop containing nucleotide triphosphate hydrolases"/>
    <property type="match status" value="1"/>
</dbReference>
<keyword evidence="6" id="KW-1185">Reference proteome</keyword>
<sequence length="953" mass="101552">MSDNREVSSAQNPPGAGHGATNPRLTGSDSVLFSTPLRGREQFAEQLADAAKSVEAGNSRVIILRGIPGVGKTRLLGEVLAEASRRGWKTVTATTEPDSNLIPLGSLLDAVARTSPPLLTKTHIQALAGEPDARYWLVQALRDALETATKTQPVAIVIDDMHWLDAASLAVLRSLLPRVADLPLLWALSVRSGEHGAPVSRTMTELAKTATVVDVAALSDSAVDDIVTDIVGAPPGATLSAIMQRTENVPLLVIELLQGLMEENLVTTRSGEAYALGGSELPERFGASIRERIMHLSQPARTLVQIAAVLGHGFTIQNAATLRGRTAAELVEPLAEAVAAHIITDGTELAFRHDAIRDTALGMLPDDLRSQLQRDAWRVRIAAGEPVLAVAATVAQTALAADDDAIALLHDAALELVATDASSAAELAERAIELMASEPRFAQLAVDLVPVLYAGGKATAARSTAAAVFSALPVDSEAHLLLSIARLETESSFEEAIRTCDRALALEGVPDDVRANLYAVKALNYANIGRFVELADTLALATTAATAAEEYAALATVEATESVLRFYENRFGEAYRLITSAEQRIAISPGRTPSHWLPEGLWRAFLSNSLGDGESALRIADNNLAETTRRREAPAMAFWMMLRSRVLLDLGRLDDAKTQAEAVLAIAQDLQLGDFADATAGYVVFRVALYQGDSAEIGRNRDFVRAMSDGPGLFKVGRWLSAIAADDVGDHIGALAFTNDAFATLRDPIPSMTTPADFGDDIDLVRISMRAGAVDRLATILDVVEARAVANPGNALAVGIHHHARGLIENSSDELRHAAAALREAGRPLVLVCALEDLGAALASTDVDSATAAWSEALGIAERCGALRDAGRLRRHLRGIGVVRRPPTSTTPSGLTTRELQVVERLAEGRTTNQIADDLFLSPHTVITHIRHASTKWNVSSRRGLVERFKSQS</sequence>
<dbReference type="GO" id="GO:0005737">
    <property type="term" value="C:cytoplasm"/>
    <property type="evidence" value="ECO:0007669"/>
    <property type="project" value="TreeGrafter"/>
</dbReference>
<dbReference type="Gene3D" id="1.25.40.10">
    <property type="entry name" value="Tetratricopeptide repeat domain"/>
    <property type="match status" value="1"/>
</dbReference>
<dbReference type="InterPro" id="IPR000792">
    <property type="entry name" value="Tscrpt_reg_LuxR_C"/>
</dbReference>
<keyword evidence="2" id="KW-0067">ATP-binding</keyword>
<gene>
    <name evidence="5" type="ORF">SAMN06296010_0886</name>
</gene>
<dbReference type="GO" id="GO:0004016">
    <property type="term" value="F:adenylate cyclase activity"/>
    <property type="evidence" value="ECO:0007669"/>
    <property type="project" value="TreeGrafter"/>
</dbReference>
<dbReference type="InterPro" id="IPR011990">
    <property type="entry name" value="TPR-like_helical_dom_sf"/>
</dbReference>
<protein>
    <submittedName>
        <fullName evidence="5">Predicted ATPase</fullName>
    </submittedName>
</protein>
<dbReference type="EMBL" id="FXAY01000001">
    <property type="protein sequence ID" value="SMG18735.1"/>
    <property type="molecule type" value="Genomic_DNA"/>
</dbReference>
<name>A0A1X7IU60_9MICO</name>
<dbReference type="Pfam" id="PF13191">
    <property type="entry name" value="AAA_16"/>
    <property type="match status" value="1"/>
</dbReference>
<dbReference type="AlphaFoldDB" id="A0A1X7IU60"/>
<evidence type="ECO:0000256" key="2">
    <source>
        <dbReference type="ARBA" id="ARBA00022840"/>
    </source>
</evidence>
<dbReference type="STRING" id="150121.SAMN06296010_0886"/>
<reference evidence="6" key="1">
    <citation type="submission" date="2017-04" db="EMBL/GenBank/DDBJ databases">
        <authorList>
            <person name="Varghese N."/>
            <person name="Submissions S."/>
        </authorList>
    </citation>
    <scope>NUCLEOTIDE SEQUENCE [LARGE SCALE GENOMIC DNA]</scope>
    <source>
        <strain evidence="6">VKM Ac-2510</strain>
    </source>
</reference>
<dbReference type="SUPFAM" id="SSF48452">
    <property type="entry name" value="TPR-like"/>
    <property type="match status" value="1"/>
</dbReference>
<dbReference type="PROSITE" id="PS00622">
    <property type="entry name" value="HTH_LUXR_1"/>
    <property type="match status" value="1"/>
</dbReference>
<evidence type="ECO:0000313" key="5">
    <source>
        <dbReference type="EMBL" id="SMG18735.1"/>
    </source>
</evidence>
<proteinExistence type="predicted"/>
<dbReference type="InterPro" id="IPR041664">
    <property type="entry name" value="AAA_16"/>
</dbReference>